<evidence type="ECO:0000256" key="1">
    <source>
        <dbReference type="ARBA" id="ARBA00004141"/>
    </source>
</evidence>
<dbReference type="EMBL" id="BOON01000019">
    <property type="protein sequence ID" value="GII22669.1"/>
    <property type="molecule type" value="Genomic_DNA"/>
</dbReference>
<feature type="transmembrane region" description="Helical" evidence="6">
    <location>
        <begin position="196"/>
        <end position="213"/>
    </location>
</feature>
<dbReference type="Gene3D" id="1.20.1080.10">
    <property type="entry name" value="Glycerol uptake facilitator protein"/>
    <property type="match status" value="1"/>
</dbReference>
<organism evidence="7 8">
    <name type="scientific">Planosporangium mesophilum</name>
    <dbReference type="NCBI Taxonomy" id="689768"/>
    <lineage>
        <taxon>Bacteria</taxon>
        <taxon>Bacillati</taxon>
        <taxon>Actinomycetota</taxon>
        <taxon>Actinomycetes</taxon>
        <taxon>Micromonosporales</taxon>
        <taxon>Micromonosporaceae</taxon>
        <taxon>Planosporangium</taxon>
    </lineage>
</organism>
<feature type="transmembrane region" description="Helical" evidence="6">
    <location>
        <begin position="242"/>
        <end position="264"/>
    </location>
</feature>
<dbReference type="InterPro" id="IPR023271">
    <property type="entry name" value="Aquaporin-like"/>
</dbReference>
<protein>
    <submittedName>
        <fullName evidence="7">Formate transporter</fullName>
    </submittedName>
</protein>
<keyword evidence="2 6" id="KW-0812">Transmembrane</keyword>
<feature type="transmembrane region" description="Helical" evidence="6">
    <location>
        <begin position="164"/>
        <end position="184"/>
    </location>
</feature>
<sequence>MLSTGRGYSGGMSNSDGHERTEPGEARVERSLDRIVEEGEPRLHRGWPALVATGALGGLDVATGVLALLAVLAATGDHLVAGLAFSIGLIALLLGHSELFTEGFLVPVTVLAAGKSRMLDLLRLWGGTLVANLAGGWVFTWLIITAFPELSGQAVESARHYIDLGINLRSFCLAVLGGGVITLMTRMQHGTESIPARIVAAIGAGFLLAGLQLNHSILDSLLIFSGFHTGHAPFGYLDWLGWLGWAVLGNVVGGIGLVTLLRLVRTRHQLQEKRAESD</sequence>
<proteinExistence type="predicted"/>
<keyword evidence="4 6" id="KW-0472">Membrane</keyword>
<evidence type="ECO:0000256" key="2">
    <source>
        <dbReference type="ARBA" id="ARBA00022692"/>
    </source>
</evidence>
<feature type="transmembrane region" description="Helical" evidence="6">
    <location>
        <begin position="49"/>
        <end position="73"/>
    </location>
</feature>
<feature type="compositionally biased region" description="Basic and acidic residues" evidence="5">
    <location>
        <begin position="16"/>
        <end position="28"/>
    </location>
</feature>
<accession>A0A8J3X0T9</accession>
<keyword evidence="8" id="KW-1185">Reference proteome</keyword>
<dbReference type="Proteomes" id="UP000599074">
    <property type="component" value="Unassembled WGS sequence"/>
</dbReference>
<dbReference type="AlphaFoldDB" id="A0A8J3X0T9"/>
<evidence type="ECO:0000256" key="5">
    <source>
        <dbReference type="SAM" id="MobiDB-lite"/>
    </source>
</evidence>
<comment type="caution">
    <text evidence="7">The sequence shown here is derived from an EMBL/GenBank/DDBJ whole genome shotgun (WGS) entry which is preliminary data.</text>
</comment>
<dbReference type="PANTHER" id="PTHR30520">
    <property type="entry name" value="FORMATE TRANSPORTER-RELATED"/>
    <property type="match status" value="1"/>
</dbReference>
<evidence type="ECO:0000313" key="8">
    <source>
        <dbReference type="Proteomes" id="UP000599074"/>
    </source>
</evidence>
<dbReference type="GO" id="GO:0015499">
    <property type="term" value="F:formate transmembrane transporter activity"/>
    <property type="evidence" value="ECO:0007669"/>
    <property type="project" value="TreeGrafter"/>
</dbReference>
<dbReference type="GO" id="GO:0005886">
    <property type="term" value="C:plasma membrane"/>
    <property type="evidence" value="ECO:0007669"/>
    <property type="project" value="TreeGrafter"/>
</dbReference>
<feature type="transmembrane region" description="Helical" evidence="6">
    <location>
        <begin position="79"/>
        <end position="100"/>
    </location>
</feature>
<comment type="subcellular location">
    <subcellularLocation>
        <location evidence="1">Membrane</location>
        <topology evidence="1">Multi-pass membrane protein</topology>
    </subcellularLocation>
</comment>
<evidence type="ECO:0000313" key="7">
    <source>
        <dbReference type="EMBL" id="GII22669.1"/>
    </source>
</evidence>
<dbReference type="Pfam" id="PF01226">
    <property type="entry name" value="Form_Nir_trans"/>
    <property type="match status" value="1"/>
</dbReference>
<dbReference type="InterPro" id="IPR000292">
    <property type="entry name" value="For/NO2_transpt"/>
</dbReference>
<gene>
    <name evidence="7" type="ORF">Pme01_22660</name>
</gene>
<name>A0A8J3X0T9_9ACTN</name>
<feature type="region of interest" description="Disordered" evidence="5">
    <location>
        <begin position="1"/>
        <end position="28"/>
    </location>
</feature>
<dbReference type="PANTHER" id="PTHR30520:SF2">
    <property type="entry name" value="INNER MEMBRANE PROTEIN YFDC"/>
    <property type="match status" value="1"/>
</dbReference>
<evidence type="ECO:0000256" key="4">
    <source>
        <dbReference type="ARBA" id="ARBA00023136"/>
    </source>
</evidence>
<evidence type="ECO:0000256" key="3">
    <source>
        <dbReference type="ARBA" id="ARBA00022989"/>
    </source>
</evidence>
<reference evidence="7" key="1">
    <citation type="submission" date="2021-01" db="EMBL/GenBank/DDBJ databases">
        <title>Whole genome shotgun sequence of Planosporangium mesophilum NBRC 109066.</title>
        <authorList>
            <person name="Komaki H."/>
            <person name="Tamura T."/>
        </authorList>
    </citation>
    <scope>NUCLEOTIDE SEQUENCE</scope>
    <source>
        <strain evidence="7">NBRC 109066</strain>
    </source>
</reference>
<keyword evidence="3 6" id="KW-1133">Transmembrane helix</keyword>
<feature type="transmembrane region" description="Helical" evidence="6">
    <location>
        <begin position="121"/>
        <end position="144"/>
    </location>
</feature>
<evidence type="ECO:0000256" key="6">
    <source>
        <dbReference type="SAM" id="Phobius"/>
    </source>
</evidence>